<keyword evidence="1" id="KW-0732">Signal</keyword>
<dbReference type="NCBIfam" id="TIGR02595">
    <property type="entry name" value="PEP_CTERM"/>
    <property type="match status" value="1"/>
</dbReference>
<dbReference type="Gene3D" id="2.60.120.260">
    <property type="entry name" value="Galactose-binding domain-like"/>
    <property type="match status" value="1"/>
</dbReference>
<proteinExistence type="predicted"/>
<sequence>MRLASALLSLAFFAAGLASASTNLVTNGGFESTTNGSNLQLDNKTGRTDRTTLTGWTSSNGNDGGFNFVLDSKIMTTWDSVKWLKGQNNGFANSANGGNVFASDAVYWPGTLSQTVSGLTAGNAYTLSFDYALAQQVGFDGANADNYWHVGFGSATQDSKALSIANGGFSGWQTATMTFTATSASEVLSFLAKGTAPGAPPFLLLDGVSLVSAVPEPTTWAMLLGGLGLVGFAARRRAARQA</sequence>
<dbReference type="Pfam" id="PF07589">
    <property type="entry name" value="PEP-CTERM"/>
    <property type="match status" value="1"/>
</dbReference>
<organism evidence="3 4">
    <name type="scientific">Pseudoduganella lurida</name>
    <dbReference type="NCBI Taxonomy" id="1036180"/>
    <lineage>
        <taxon>Bacteria</taxon>
        <taxon>Pseudomonadati</taxon>
        <taxon>Pseudomonadota</taxon>
        <taxon>Betaproteobacteria</taxon>
        <taxon>Burkholderiales</taxon>
        <taxon>Oxalobacteraceae</taxon>
        <taxon>Telluria group</taxon>
        <taxon>Pseudoduganella</taxon>
    </lineage>
</organism>
<evidence type="ECO:0000256" key="1">
    <source>
        <dbReference type="SAM" id="SignalP"/>
    </source>
</evidence>
<dbReference type="AlphaFoldDB" id="A0A562R334"/>
<dbReference type="EMBL" id="VLLB01000006">
    <property type="protein sequence ID" value="TWI63477.1"/>
    <property type="molecule type" value="Genomic_DNA"/>
</dbReference>
<dbReference type="NCBIfam" id="NF035944">
    <property type="entry name" value="PEPxxWA-CTERM"/>
    <property type="match status" value="1"/>
</dbReference>
<protein>
    <submittedName>
        <fullName evidence="3">Putative secreted protein with PEP-CTERM sorting signal</fullName>
    </submittedName>
</protein>
<comment type="caution">
    <text evidence="3">The sequence shown here is derived from an EMBL/GenBank/DDBJ whole genome shotgun (WGS) entry which is preliminary data.</text>
</comment>
<gene>
    <name evidence="3" type="ORF">IP91_03447</name>
</gene>
<evidence type="ECO:0000259" key="2">
    <source>
        <dbReference type="Pfam" id="PF07589"/>
    </source>
</evidence>
<evidence type="ECO:0000313" key="3">
    <source>
        <dbReference type="EMBL" id="TWI63477.1"/>
    </source>
</evidence>
<accession>A0A562R334</accession>
<dbReference type="OrthoDB" id="8701420at2"/>
<evidence type="ECO:0000313" key="4">
    <source>
        <dbReference type="Proteomes" id="UP000318431"/>
    </source>
</evidence>
<feature type="chain" id="PRO_5021775237" evidence="1">
    <location>
        <begin position="21"/>
        <end position="242"/>
    </location>
</feature>
<dbReference type="NCBIfam" id="NF038126">
    <property type="entry name" value="PEP_CTERM_FxDxF"/>
    <property type="match status" value="1"/>
</dbReference>
<dbReference type="RefSeq" id="WP_145650338.1">
    <property type="nucleotide sequence ID" value="NZ_VLLB01000006.1"/>
</dbReference>
<name>A0A562R334_9BURK</name>
<dbReference type="Proteomes" id="UP000318431">
    <property type="component" value="Unassembled WGS sequence"/>
</dbReference>
<feature type="signal peptide" evidence="1">
    <location>
        <begin position="1"/>
        <end position="20"/>
    </location>
</feature>
<feature type="domain" description="Ice-binding protein C-terminal" evidence="2">
    <location>
        <begin position="213"/>
        <end position="237"/>
    </location>
</feature>
<reference evidence="3 4" key="1">
    <citation type="journal article" date="2015" name="Stand. Genomic Sci.">
        <title>Genomic Encyclopedia of Bacterial and Archaeal Type Strains, Phase III: the genomes of soil and plant-associated and newly described type strains.</title>
        <authorList>
            <person name="Whitman W.B."/>
            <person name="Woyke T."/>
            <person name="Klenk H.P."/>
            <person name="Zhou Y."/>
            <person name="Lilburn T.G."/>
            <person name="Beck B.J."/>
            <person name="De Vos P."/>
            <person name="Vandamme P."/>
            <person name="Eisen J.A."/>
            <person name="Garrity G."/>
            <person name="Hugenholtz P."/>
            <person name="Kyrpides N.C."/>
        </authorList>
    </citation>
    <scope>NUCLEOTIDE SEQUENCE [LARGE SCALE GENOMIC DNA]</scope>
    <source>
        <strain evidence="3 4">CGMCC 1.10822</strain>
    </source>
</reference>
<keyword evidence="4" id="KW-1185">Reference proteome</keyword>
<dbReference type="InterPro" id="IPR013424">
    <property type="entry name" value="Ice-binding_C"/>
</dbReference>